<dbReference type="EMBL" id="JASCZI010093505">
    <property type="protein sequence ID" value="MED6153333.1"/>
    <property type="molecule type" value="Genomic_DNA"/>
</dbReference>
<accession>A0ABU6TZM7</accession>
<protein>
    <submittedName>
        <fullName evidence="1">Uncharacterized protein</fullName>
    </submittedName>
</protein>
<gene>
    <name evidence="1" type="ORF">PIB30_100932</name>
</gene>
<evidence type="ECO:0000313" key="2">
    <source>
        <dbReference type="Proteomes" id="UP001341840"/>
    </source>
</evidence>
<sequence length="52" mass="6060">VHATIPTSLLNDTMLEMKLLFKINIKSNNIDESDPVYNVMKICEDEDMIKKY</sequence>
<organism evidence="1 2">
    <name type="scientific">Stylosanthes scabra</name>
    <dbReference type="NCBI Taxonomy" id="79078"/>
    <lineage>
        <taxon>Eukaryota</taxon>
        <taxon>Viridiplantae</taxon>
        <taxon>Streptophyta</taxon>
        <taxon>Embryophyta</taxon>
        <taxon>Tracheophyta</taxon>
        <taxon>Spermatophyta</taxon>
        <taxon>Magnoliopsida</taxon>
        <taxon>eudicotyledons</taxon>
        <taxon>Gunneridae</taxon>
        <taxon>Pentapetalae</taxon>
        <taxon>rosids</taxon>
        <taxon>fabids</taxon>
        <taxon>Fabales</taxon>
        <taxon>Fabaceae</taxon>
        <taxon>Papilionoideae</taxon>
        <taxon>50 kb inversion clade</taxon>
        <taxon>dalbergioids sensu lato</taxon>
        <taxon>Dalbergieae</taxon>
        <taxon>Pterocarpus clade</taxon>
        <taxon>Stylosanthes</taxon>
    </lineage>
</organism>
<name>A0ABU6TZM7_9FABA</name>
<proteinExistence type="predicted"/>
<comment type="caution">
    <text evidence="1">The sequence shown here is derived from an EMBL/GenBank/DDBJ whole genome shotgun (WGS) entry which is preliminary data.</text>
</comment>
<evidence type="ECO:0000313" key="1">
    <source>
        <dbReference type="EMBL" id="MED6153333.1"/>
    </source>
</evidence>
<keyword evidence="2" id="KW-1185">Reference proteome</keyword>
<dbReference type="Proteomes" id="UP001341840">
    <property type="component" value="Unassembled WGS sequence"/>
</dbReference>
<feature type="non-terminal residue" evidence="1">
    <location>
        <position position="1"/>
    </location>
</feature>
<reference evidence="1 2" key="1">
    <citation type="journal article" date="2023" name="Plants (Basel)">
        <title>Bridging the Gap: Combining Genomics and Transcriptomics Approaches to Understand Stylosanthes scabra, an Orphan Legume from the Brazilian Caatinga.</title>
        <authorList>
            <person name="Ferreira-Neto J.R.C."/>
            <person name="da Silva M.D."/>
            <person name="Binneck E."/>
            <person name="de Melo N.F."/>
            <person name="da Silva R.H."/>
            <person name="de Melo A.L.T.M."/>
            <person name="Pandolfi V."/>
            <person name="Bustamante F.O."/>
            <person name="Brasileiro-Vidal A.C."/>
            <person name="Benko-Iseppon A.M."/>
        </authorList>
    </citation>
    <scope>NUCLEOTIDE SEQUENCE [LARGE SCALE GENOMIC DNA]</scope>
    <source>
        <tissue evidence="1">Leaves</tissue>
    </source>
</reference>